<keyword evidence="4 9" id="KW-0863">Zinc-finger</keyword>
<evidence type="ECO:0000256" key="3">
    <source>
        <dbReference type="ARBA" id="ARBA00022737"/>
    </source>
</evidence>
<evidence type="ECO:0000313" key="12">
    <source>
        <dbReference type="Proteomes" id="UP000694941"/>
    </source>
</evidence>
<feature type="domain" description="C2H2-type" evidence="11">
    <location>
        <begin position="1525"/>
        <end position="1552"/>
    </location>
</feature>
<dbReference type="RefSeq" id="XP_022240085.1">
    <property type="nucleotide sequence ID" value="XM_022384377.1"/>
</dbReference>
<feature type="domain" description="C2H2-type" evidence="11">
    <location>
        <begin position="1553"/>
        <end position="1582"/>
    </location>
</feature>
<evidence type="ECO:0000256" key="2">
    <source>
        <dbReference type="ARBA" id="ARBA00022723"/>
    </source>
</evidence>
<dbReference type="Gene3D" id="3.30.160.60">
    <property type="entry name" value="Classic Zinc Finger"/>
    <property type="match status" value="3"/>
</dbReference>
<accession>A0ABM1B1Z4</accession>
<proteinExistence type="predicted"/>
<keyword evidence="8" id="KW-0539">Nucleus</keyword>
<feature type="region of interest" description="Disordered" evidence="10">
    <location>
        <begin position="242"/>
        <end position="262"/>
    </location>
</feature>
<reference evidence="13 14" key="1">
    <citation type="submission" date="2025-05" db="UniProtKB">
        <authorList>
            <consortium name="RefSeq"/>
        </authorList>
    </citation>
    <scope>IDENTIFICATION</scope>
    <source>
        <tissue evidence="13 14">Muscle</tissue>
    </source>
</reference>
<dbReference type="RefSeq" id="XP_013773159.2">
    <property type="nucleotide sequence ID" value="XM_013917705.2"/>
</dbReference>
<keyword evidence="7" id="KW-0804">Transcription</keyword>
<feature type="region of interest" description="Disordered" evidence="10">
    <location>
        <begin position="841"/>
        <end position="860"/>
    </location>
</feature>
<organism evidence="12 13">
    <name type="scientific">Limulus polyphemus</name>
    <name type="common">Atlantic horseshoe crab</name>
    <dbReference type="NCBI Taxonomy" id="6850"/>
    <lineage>
        <taxon>Eukaryota</taxon>
        <taxon>Metazoa</taxon>
        <taxon>Ecdysozoa</taxon>
        <taxon>Arthropoda</taxon>
        <taxon>Chelicerata</taxon>
        <taxon>Merostomata</taxon>
        <taxon>Xiphosura</taxon>
        <taxon>Limulidae</taxon>
        <taxon>Limulus</taxon>
    </lineage>
</organism>
<dbReference type="SUPFAM" id="SSF57667">
    <property type="entry name" value="beta-beta-alpha zinc fingers"/>
    <property type="match status" value="2"/>
</dbReference>
<evidence type="ECO:0000256" key="9">
    <source>
        <dbReference type="PROSITE-ProRule" id="PRU00042"/>
    </source>
</evidence>
<dbReference type="PROSITE" id="PS00028">
    <property type="entry name" value="ZINC_FINGER_C2H2_1"/>
    <property type="match status" value="4"/>
</dbReference>
<evidence type="ECO:0000256" key="10">
    <source>
        <dbReference type="SAM" id="MobiDB-lite"/>
    </source>
</evidence>
<sequence length="1857" mass="208242">MPRIKQGLIEERLNNESQLHGSTASGSAFGDFAKMLIGKQDSFTKNGYALESSTIPKTQSYKPVSVSFQNNISGNHSLELRTSEPSSEKTSLSGIESSELLKYRPGLENFSTVPEAESSTVPTNSFFISDSKFLHKNIAAHSSMGQEQFDRCYSKYKVENCYGTTHTLVNKNLFTTSHELASQVIRGNECDSIAFTDKLDMPDAHTCPRETVLKQNRNCLLKEETPIVMKSGCSTQVFHASLPSETPTTMPNPSLRSGKSSVSTQKELLVLKESDGNTNKNSDKYEDLVNVEQDTNKCNTKYIETRTSFLGYPGFRSVAPLVKNNFQAFKNTSAFWTANQNLHMPSSVYGTKGEKNRIESVLHGISIHQFSVNPKIVKSSVEKEMLASVYSKNDILPTLGNKKKESFHSNSAKTQFTGISLHRSELEKEERVTDDKFDLKTGSVVDSHVLQAAGQLDSVSKEDSYYSGSSSQFSKEHIVSDSHAHLSSQKLWTNNQMNQLNQSEFESSILMNSNNTLELKHPQNPEGSIIKDLLLKTRNSKFSPSTENTESSITQFHVLNTQRIFMCNSCNAVFSKESSLLTHKTSNLDCIDNTSDALFSKQDSDLYSCSSSSGFLNQDSKKIGAEFTDKEHEECQSILNCNNYLASLKHQTSSSLVQKTPPKKRKFPEQLFGLNYDNPERNYQECQEYEKPKVNDRVNHNKNDTVKSNTHVRLKTMEGNFNKEQAMTNSEILMPPVFEEARSPLTSVQTADILVLAPGATSAEIVDVSKTHDSSAVSNSFSIVKDWQKNLKVARQDESDELLSALNFNKLTSKVSENLNRKSIIAFPDKLLEIASPLNHSSLKRSNNNKKQSLNSNVPSLHLQQDHVTTSYEFTDYKAMNIGSSMMGEPFKAQGLVSHNGNTSEKGIFFSKLEQSPSLILLSPSTSDSTIGTILECQDKPGMGTLTETLECSDTENSNSSIPEVPTSFKPIEFSNYGKRKRVSTNLEEMENDKVSKVSLKRPTSLPLKKKRVTACMIGSTLISPETPRPRKSYIQQYINGQAYTYLGLKCSTRSTFCCSYRPQPMYVPQDTDPKLSMYSNWQAVPVKNKVLNLTPGQHMGLYDSRQWLLEKKNIMSQSLSFQQLINTHSSYWIYSMQKQLNTEESHLSKPSTEQLKLDQSSLEIQDEVNNTSICDDNKANTEKDNNNWRENRIVAAKEVTTECCLSKVRRDAEPICVETESRIKQNDRDIQAIEKQKVQSLEASSLSEFITEFDSLKRNKPADSSQMSKSVTKKNTCEALFQNRSAQKVQKSSSNQLMLFSSNDSKSLPSYDFPSSSAASQIRIQITRECMVPDDNVLSQQYQPLVTDSSDGEHHSHSLSLECDSLPPANVQEIWDKSLLAEQPIDLRITRNIDPVPEERMVVNNKVSNELNTAVEDHPLECQNSTKTSDEKEAANSSKAQEVEQLLEINDNQQNNFRTYTILRSSTCKSPAISEKTNSILVPTESSKSRPCIENHSHVKTSKVHEEFIVARSTQGNSFDEGKSVCEICHKSFRKPSMLRLHLNIHYFERRFRCDSCALSFHTIGHLQKHKRSLSHNNKLNRNLTFGSVTADNPRPFKCSDCKIAFRIHGHLAKHLRSKMHIMKLECLGKLPFGLYAEIERSGVNVNEIDTTDCENSLESLQVMAQRLSRQEPDNLHWDTASFSSSEEEDCRQSPACTVFSEVQAVSCSDSLVSTAVQSLVLSQKLMSSKSEVKIEPQDNEPITISRQFNKSGQKALICQVCQLLFSSTEEIKKHMSSSHQVVISGTETFIHVPQSKSSKSEQLDVNSYFPASSSNVSCSMYDKEFSSQETLQNHVSVSQHKQPFDCTDTSCAGCT</sequence>
<evidence type="ECO:0000313" key="13">
    <source>
        <dbReference type="RefSeq" id="XP_013773159.2"/>
    </source>
</evidence>
<comment type="subcellular location">
    <subcellularLocation>
        <location evidence="1">Nucleus</location>
    </subcellularLocation>
</comment>
<keyword evidence="12" id="KW-1185">Reference proteome</keyword>
<evidence type="ECO:0000256" key="4">
    <source>
        <dbReference type="ARBA" id="ARBA00022771"/>
    </source>
</evidence>
<keyword evidence="6" id="KW-0805">Transcription regulation</keyword>
<evidence type="ECO:0000256" key="5">
    <source>
        <dbReference type="ARBA" id="ARBA00022833"/>
    </source>
</evidence>
<evidence type="ECO:0000256" key="6">
    <source>
        <dbReference type="ARBA" id="ARBA00023015"/>
    </source>
</evidence>
<evidence type="ECO:0000313" key="14">
    <source>
        <dbReference type="RefSeq" id="XP_022240085.1"/>
    </source>
</evidence>
<dbReference type="Pfam" id="PF00096">
    <property type="entry name" value="zf-C2H2"/>
    <property type="match status" value="1"/>
</dbReference>
<evidence type="ECO:0000259" key="11">
    <source>
        <dbReference type="PROSITE" id="PS50157"/>
    </source>
</evidence>
<evidence type="ECO:0000256" key="1">
    <source>
        <dbReference type="ARBA" id="ARBA00004123"/>
    </source>
</evidence>
<dbReference type="PANTHER" id="PTHR45944">
    <property type="entry name" value="SCHNURRI, ISOFORM F"/>
    <property type="match status" value="1"/>
</dbReference>
<dbReference type="SMART" id="SM00355">
    <property type="entry name" value="ZnF_C2H2"/>
    <property type="match status" value="6"/>
</dbReference>
<evidence type="ECO:0000256" key="7">
    <source>
        <dbReference type="ARBA" id="ARBA00023163"/>
    </source>
</evidence>
<protein>
    <submittedName>
        <fullName evidence="13 14">Uncharacterized protein LOC106458230</fullName>
    </submittedName>
</protein>
<gene>
    <name evidence="13 14" type="primary">LOC106458230</name>
</gene>
<name>A0ABM1B1Z4_LIMPO</name>
<keyword evidence="2" id="KW-0479">Metal-binding</keyword>
<dbReference type="InterPro" id="IPR036236">
    <property type="entry name" value="Znf_C2H2_sf"/>
</dbReference>
<keyword evidence="3" id="KW-0677">Repeat</keyword>
<evidence type="ECO:0000256" key="8">
    <source>
        <dbReference type="ARBA" id="ARBA00023242"/>
    </source>
</evidence>
<dbReference type="Proteomes" id="UP000694941">
    <property type="component" value="Unplaced"/>
</dbReference>
<dbReference type="InterPro" id="IPR051969">
    <property type="entry name" value="Zinc-finger_DNA-bd_regulators"/>
</dbReference>
<dbReference type="GeneID" id="106458230"/>
<dbReference type="PANTHER" id="PTHR45944:SF2">
    <property type="entry name" value="SCHNURRI, ISOFORM F"/>
    <property type="match status" value="1"/>
</dbReference>
<dbReference type="PROSITE" id="PS50157">
    <property type="entry name" value="ZINC_FINGER_C2H2_2"/>
    <property type="match status" value="3"/>
</dbReference>
<feature type="domain" description="C2H2-type" evidence="11">
    <location>
        <begin position="1598"/>
        <end position="1627"/>
    </location>
</feature>
<keyword evidence="5" id="KW-0862">Zinc</keyword>
<feature type="compositionally biased region" description="Low complexity" evidence="10">
    <location>
        <begin position="841"/>
        <end position="857"/>
    </location>
</feature>
<dbReference type="InterPro" id="IPR013087">
    <property type="entry name" value="Znf_C2H2_type"/>
</dbReference>